<dbReference type="GeneID" id="52036588"/>
<evidence type="ECO:0000259" key="1">
    <source>
        <dbReference type="PROSITE" id="PS50222"/>
    </source>
</evidence>
<evidence type="ECO:0000313" key="3">
    <source>
        <dbReference type="EMBL" id="TXK59756.1"/>
    </source>
</evidence>
<dbReference type="EMBL" id="VDBS01000082">
    <property type="protein sequence ID" value="TNB55279.1"/>
    <property type="molecule type" value="Genomic_DNA"/>
</dbReference>
<dbReference type="Proteomes" id="UP000306813">
    <property type="component" value="Unassembled WGS sequence"/>
</dbReference>
<dbReference type="PROSITE" id="PS50222">
    <property type="entry name" value="EF_HAND_2"/>
    <property type="match status" value="1"/>
</dbReference>
<accession>A0AAX2UI80</accession>
<reference evidence="3 5" key="2">
    <citation type="submission" date="2019-08" db="EMBL/GenBank/DDBJ databases">
        <title>Rapid identification of Enteric Bacteria from Whole Genome Sequences (WGS) using Average Nucleotide Identity (ANI).</title>
        <authorList>
            <person name="Lane C."/>
        </authorList>
    </citation>
    <scope>NUCLEOTIDE SEQUENCE [LARGE SCALE GENOMIC DNA]</scope>
    <source>
        <strain evidence="3 5">D4984</strain>
    </source>
</reference>
<feature type="domain" description="EF-hand" evidence="1">
    <location>
        <begin position="54"/>
        <end position="89"/>
    </location>
</feature>
<evidence type="ECO:0000313" key="4">
    <source>
        <dbReference type="Proteomes" id="UP000306813"/>
    </source>
</evidence>
<dbReference type="Proteomes" id="UP000321317">
    <property type="component" value="Unassembled WGS sequence"/>
</dbReference>
<dbReference type="RefSeq" id="WP_082199542.1">
    <property type="nucleotide sequence ID" value="NZ_CAUWMG010000065.1"/>
</dbReference>
<dbReference type="InterPro" id="IPR002048">
    <property type="entry name" value="EF_hand_dom"/>
</dbReference>
<dbReference type="EMBL" id="VRMA01000011">
    <property type="protein sequence ID" value="TXK59756.1"/>
    <property type="molecule type" value="Genomic_DNA"/>
</dbReference>
<dbReference type="KEGG" id="chv:CHELV3228_0678"/>
<name>A0AAX2UI80_9BACT</name>
<evidence type="ECO:0000313" key="5">
    <source>
        <dbReference type="Proteomes" id="UP000321317"/>
    </source>
</evidence>
<proteinExistence type="predicted"/>
<protein>
    <recommendedName>
        <fullName evidence="1">EF-hand domain-containing protein</fullName>
    </recommendedName>
</protein>
<reference evidence="2 4" key="1">
    <citation type="submission" date="2019-05" db="EMBL/GenBank/DDBJ databases">
        <title>Draft genomes of eight strains of Campylobacter helveticus isolated from cats and a dog in New Zealand.</title>
        <authorList>
            <person name="Bojanic K."/>
            <person name="Midwinter A.C."/>
            <person name="Biggs P.J."/>
            <person name="Acke E."/>
            <person name="Cornelius A.J."/>
            <person name="Marshall J.C."/>
        </authorList>
    </citation>
    <scope>NUCLEOTIDE SEQUENCE [LARGE SCALE GENOMIC DNA]</scope>
    <source>
        <strain evidence="2 4">ACP123b</strain>
    </source>
</reference>
<dbReference type="AlphaFoldDB" id="A0AAX2UI80"/>
<gene>
    <name evidence="2" type="ORF">FDW42_09390</name>
    <name evidence="3" type="ORF">FVD16_01390</name>
</gene>
<keyword evidence="5" id="KW-1185">Reference proteome</keyword>
<evidence type="ECO:0000313" key="2">
    <source>
        <dbReference type="EMBL" id="TNB55279.1"/>
    </source>
</evidence>
<comment type="caution">
    <text evidence="2">The sequence shown here is derived from an EMBL/GenBank/DDBJ whole genome shotgun (WGS) entry which is preliminary data.</text>
</comment>
<sequence>MKFKKLFYLSIFLIIFLSLAYTFLQRPLGLIVWDRYYYEKENQIRKGILKLSTNNEEEFKKVFSEQNLNQELKINQKELLNCMHYFKKDFKLMQILGLDNAYLQALRDKASLFGRQSENNLYYFYIASNSTDLEEMNNFISIIDKYTAFINEINALPDTNIYTPMKIAFNADYFLFNFTPFISSVDKNFICSIPQKEQLLENMINSYKKMGLLYKTKLKEFQEVVYSIIYGEDTSLFINVAKGRLSVCGK</sequence>
<dbReference type="GO" id="GO:0005509">
    <property type="term" value="F:calcium ion binding"/>
    <property type="evidence" value="ECO:0007669"/>
    <property type="project" value="InterPro"/>
</dbReference>
<organism evidence="2 4">
    <name type="scientific">Campylobacter helveticus</name>
    <dbReference type="NCBI Taxonomy" id="28898"/>
    <lineage>
        <taxon>Bacteria</taxon>
        <taxon>Pseudomonadati</taxon>
        <taxon>Campylobacterota</taxon>
        <taxon>Epsilonproteobacteria</taxon>
        <taxon>Campylobacterales</taxon>
        <taxon>Campylobacteraceae</taxon>
        <taxon>Campylobacter</taxon>
    </lineage>
</organism>